<sequence>MKIAIPYENGQVFQHFGHSAQFKLYTAEEGRITGAEVVSTDGQGHGALVGFLVRSGVNVLLCGGIGGGAQMALAQAGIRLCGGITGNADSAAAAYLAGTLVFDPNARCTHHDHEESHSCGAHACHAGKGGCTGSCH</sequence>
<dbReference type="Pfam" id="PF02579">
    <property type="entry name" value="Nitro_FeMo-Co"/>
    <property type="match status" value="1"/>
</dbReference>
<dbReference type="SUPFAM" id="SSF53146">
    <property type="entry name" value="Nitrogenase accessory factor-like"/>
    <property type="match status" value="1"/>
</dbReference>
<dbReference type="AlphaFoldDB" id="A0A329UA82"/>
<dbReference type="Proteomes" id="UP000251281">
    <property type="component" value="Unassembled WGS sequence"/>
</dbReference>
<dbReference type="EMBL" id="PRLD01000005">
    <property type="protein sequence ID" value="RAW58034.1"/>
    <property type="molecule type" value="Genomic_DNA"/>
</dbReference>
<name>A0A329UA82_9FIRM</name>
<dbReference type="InterPro" id="IPR003731">
    <property type="entry name" value="Di-Nase_FeMo-co_biosynth"/>
</dbReference>
<protein>
    <submittedName>
        <fullName evidence="2">Dinitrogenase iron-molybdenum cofactor biosynthesis protein</fullName>
    </submittedName>
</protein>
<dbReference type="RefSeq" id="WP_112090858.1">
    <property type="nucleotide sequence ID" value="NZ_PRLD01000005.1"/>
</dbReference>
<comment type="caution">
    <text evidence="2">The sequence shown here is derived from an EMBL/GenBank/DDBJ whole genome shotgun (WGS) entry which is preliminary data.</text>
</comment>
<gene>
    <name evidence="2" type="ORF">C4N24_07045</name>
</gene>
<proteinExistence type="predicted"/>
<evidence type="ECO:0000313" key="3">
    <source>
        <dbReference type="Proteomes" id="UP000251281"/>
    </source>
</evidence>
<dbReference type="Gene3D" id="3.30.420.130">
    <property type="entry name" value="Dinitrogenase iron-molybdenum cofactor biosynthesis domain"/>
    <property type="match status" value="1"/>
</dbReference>
<evidence type="ECO:0000313" key="2">
    <source>
        <dbReference type="EMBL" id="RAW58034.1"/>
    </source>
</evidence>
<feature type="domain" description="Dinitrogenase iron-molybdenum cofactor biosynthesis" evidence="1">
    <location>
        <begin position="9"/>
        <end position="96"/>
    </location>
</feature>
<dbReference type="InterPro" id="IPR036105">
    <property type="entry name" value="DiNase_FeMo-co_biosyn_sf"/>
</dbReference>
<dbReference type="PANTHER" id="PTHR42983:SF1">
    <property type="entry name" value="IRON-MOLYBDENUM PROTEIN"/>
    <property type="match status" value="1"/>
</dbReference>
<reference evidence="2 3" key="1">
    <citation type="submission" date="2018-02" db="EMBL/GenBank/DDBJ databases">
        <title>Complete genome sequencing of Faecalibacterium prausnitzii strains isolated from the human gut.</title>
        <authorList>
            <person name="Fitzgerald B.C."/>
            <person name="Shkoporov A.N."/>
            <person name="Ross P.R."/>
            <person name="Hill C."/>
        </authorList>
    </citation>
    <scope>NUCLEOTIDE SEQUENCE [LARGE SCALE GENOMIC DNA]</scope>
    <source>
        <strain evidence="2 3">APC923/51-1</strain>
    </source>
</reference>
<organism evidence="2 3">
    <name type="scientific">Faecalibacterium prausnitzii</name>
    <dbReference type="NCBI Taxonomy" id="853"/>
    <lineage>
        <taxon>Bacteria</taxon>
        <taxon>Bacillati</taxon>
        <taxon>Bacillota</taxon>
        <taxon>Clostridia</taxon>
        <taxon>Eubacteriales</taxon>
        <taxon>Oscillospiraceae</taxon>
        <taxon>Faecalibacterium</taxon>
    </lineage>
</organism>
<dbReference type="PANTHER" id="PTHR42983">
    <property type="entry name" value="DINITROGENASE IRON-MOLYBDENUM COFACTOR PROTEIN-RELATED"/>
    <property type="match status" value="1"/>
</dbReference>
<evidence type="ECO:0000259" key="1">
    <source>
        <dbReference type="Pfam" id="PF02579"/>
    </source>
</evidence>
<accession>A0A329UA82</accession>